<dbReference type="NCBIfam" id="TIGR00498">
    <property type="entry name" value="lexA"/>
    <property type="match status" value="1"/>
</dbReference>
<dbReference type="Pfam" id="PF01726">
    <property type="entry name" value="LexA_DNA_bind"/>
    <property type="match status" value="1"/>
</dbReference>
<dbReference type="InterPro" id="IPR006200">
    <property type="entry name" value="LexA"/>
</dbReference>
<dbReference type="RefSeq" id="WP_051188962.1">
    <property type="nucleotide sequence ID" value="NZ_JQBZ01000025.1"/>
</dbReference>
<dbReference type="PATRIC" id="fig|1122146.4.peg.657"/>
<evidence type="ECO:0000313" key="2">
    <source>
        <dbReference type="EMBL" id="KRN88676.1"/>
    </source>
</evidence>
<dbReference type="eggNOG" id="COG1974">
    <property type="taxonomic scope" value="Bacteria"/>
</dbReference>
<comment type="caution">
    <text evidence="2">The sequence shown here is derived from an EMBL/GenBank/DDBJ whole genome shotgun (WGS) entry which is preliminary data.</text>
</comment>
<dbReference type="GO" id="GO:0004252">
    <property type="term" value="F:serine-type endopeptidase activity"/>
    <property type="evidence" value="ECO:0007669"/>
    <property type="project" value="InterPro"/>
</dbReference>
<dbReference type="STRING" id="1122146.IV53_GL000641"/>
<dbReference type="InterPro" id="IPR036390">
    <property type="entry name" value="WH_DNA-bd_sf"/>
</dbReference>
<dbReference type="GO" id="GO:0006508">
    <property type="term" value="P:proteolysis"/>
    <property type="evidence" value="ECO:0007669"/>
    <property type="project" value="InterPro"/>
</dbReference>
<gene>
    <name evidence="2" type="ORF">IV53_GL000641</name>
</gene>
<dbReference type="SUPFAM" id="SSF51306">
    <property type="entry name" value="LexA/Signal peptidase"/>
    <property type="match status" value="1"/>
</dbReference>
<dbReference type="EMBL" id="JQBZ01000025">
    <property type="protein sequence ID" value="KRN88676.1"/>
    <property type="molecule type" value="Genomic_DNA"/>
</dbReference>
<reference evidence="2 3" key="1">
    <citation type="journal article" date="2015" name="Genome Announc.">
        <title>Expanding the biotechnology potential of lactobacilli through comparative genomics of 213 strains and associated genera.</title>
        <authorList>
            <person name="Sun Z."/>
            <person name="Harris H.M."/>
            <person name="McCann A."/>
            <person name="Guo C."/>
            <person name="Argimon S."/>
            <person name="Zhang W."/>
            <person name="Yang X."/>
            <person name="Jeffery I.B."/>
            <person name="Cooney J.C."/>
            <person name="Kagawa T.F."/>
            <person name="Liu W."/>
            <person name="Song Y."/>
            <person name="Salvetti E."/>
            <person name="Wrobel A."/>
            <person name="Rasinkangas P."/>
            <person name="Parkhill J."/>
            <person name="Rea M.C."/>
            <person name="O'Sullivan O."/>
            <person name="Ritari J."/>
            <person name="Douillard F.P."/>
            <person name="Paul Ross R."/>
            <person name="Yang R."/>
            <person name="Briner A.E."/>
            <person name="Felis G.E."/>
            <person name="de Vos W.M."/>
            <person name="Barrangou R."/>
            <person name="Klaenhammer T.R."/>
            <person name="Caufield P.W."/>
            <person name="Cui Y."/>
            <person name="Zhang H."/>
            <person name="O'Toole P.W."/>
        </authorList>
    </citation>
    <scope>NUCLEOTIDE SEQUENCE [LARGE SCALE GENOMIC DNA]</scope>
    <source>
        <strain evidence="2 3">DSM 22408</strain>
    </source>
</reference>
<dbReference type="Proteomes" id="UP000051500">
    <property type="component" value="Unassembled WGS sequence"/>
</dbReference>
<dbReference type="Gene3D" id="1.10.10.10">
    <property type="entry name" value="Winged helix-like DNA-binding domain superfamily/Winged helix DNA-binding domain"/>
    <property type="match status" value="1"/>
</dbReference>
<dbReference type="GO" id="GO:0009432">
    <property type="term" value="P:SOS response"/>
    <property type="evidence" value="ECO:0007669"/>
    <property type="project" value="InterPro"/>
</dbReference>
<dbReference type="InterPro" id="IPR006199">
    <property type="entry name" value="LexA_DNA-bd_dom"/>
</dbReference>
<evidence type="ECO:0000313" key="3">
    <source>
        <dbReference type="Proteomes" id="UP000051500"/>
    </source>
</evidence>
<dbReference type="PANTHER" id="PTHR33516">
    <property type="entry name" value="LEXA REPRESSOR"/>
    <property type="match status" value="1"/>
</dbReference>
<dbReference type="SUPFAM" id="SSF46785">
    <property type="entry name" value="Winged helix' DNA-binding domain"/>
    <property type="match status" value="1"/>
</dbReference>
<dbReference type="AlphaFoldDB" id="A0A0R2KRE2"/>
<organism evidence="2 3">
    <name type="scientific">Ligilactobacillus ceti DSM 22408</name>
    <dbReference type="NCBI Taxonomy" id="1122146"/>
    <lineage>
        <taxon>Bacteria</taxon>
        <taxon>Bacillati</taxon>
        <taxon>Bacillota</taxon>
        <taxon>Bacilli</taxon>
        <taxon>Lactobacillales</taxon>
        <taxon>Lactobacillaceae</taxon>
        <taxon>Ligilactobacillus</taxon>
    </lineage>
</organism>
<dbReference type="GO" id="GO:0045892">
    <property type="term" value="P:negative regulation of DNA-templated transcription"/>
    <property type="evidence" value="ECO:0007669"/>
    <property type="project" value="InterPro"/>
</dbReference>
<dbReference type="InterPro" id="IPR050077">
    <property type="entry name" value="LexA_repressor"/>
</dbReference>
<sequence length="191" mass="21495">MSQPTERQKAVLRYIYDYISDQGYPPTVREIGLGVNLSSSSTVHGHLKRLNEKGFLEKDKTKPRAMGITAKGISTLGLAPLLTKMPIIAQITSDHADLSQEEVLNYCPIPNQYHAYADLFMFQIPHNNLKEFGILKGDSLIIQKQNIAAENDLIIAVDENQQITYQAYTKEDFSRDLIILGKIVGFLRDLT</sequence>
<dbReference type="OrthoDB" id="9802364at2"/>
<name>A0A0R2KRE2_9LACO</name>
<keyword evidence="3" id="KW-1185">Reference proteome</keyword>
<proteinExistence type="predicted"/>
<accession>A0A0R2KRE2</accession>
<protein>
    <submittedName>
        <fullName evidence="2">Transcriptional repressor LexA</fullName>
    </submittedName>
</protein>
<evidence type="ECO:0000259" key="1">
    <source>
        <dbReference type="Pfam" id="PF01726"/>
    </source>
</evidence>
<dbReference type="PANTHER" id="PTHR33516:SF2">
    <property type="entry name" value="LEXA REPRESSOR-RELATED"/>
    <property type="match status" value="1"/>
</dbReference>
<dbReference type="InterPro" id="IPR036388">
    <property type="entry name" value="WH-like_DNA-bd_sf"/>
</dbReference>
<feature type="domain" description="LexA repressor DNA-binding" evidence="1">
    <location>
        <begin position="1"/>
        <end position="65"/>
    </location>
</feature>
<dbReference type="InterPro" id="IPR036286">
    <property type="entry name" value="LexA/Signal_pep-like_sf"/>
</dbReference>